<organism evidence="1 2">
    <name type="scientific">Purpureocillium lilacinum</name>
    <name type="common">Paecilomyces lilacinus</name>
    <dbReference type="NCBI Taxonomy" id="33203"/>
    <lineage>
        <taxon>Eukaryota</taxon>
        <taxon>Fungi</taxon>
        <taxon>Dikarya</taxon>
        <taxon>Ascomycota</taxon>
        <taxon>Pezizomycotina</taxon>
        <taxon>Sordariomycetes</taxon>
        <taxon>Hypocreomycetidae</taxon>
        <taxon>Hypocreales</taxon>
        <taxon>Ophiocordycipitaceae</taxon>
        <taxon>Purpureocillium</taxon>
    </lineage>
</organism>
<reference evidence="1" key="1">
    <citation type="submission" date="2024-12" db="EMBL/GenBank/DDBJ databases">
        <title>Comparative genomics and development of molecular markers within Purpureocillium lilacinum and among Purpureocillium species.</title>
        <authorList>
            <person name="Yeh Z.-Y."/>
            <person name="Ni N.-T."/>
            <person name="Lo P.-H."/>
            <person name="Mushyakhwo K."/>
            <person name="Lin C.-F."/>
            <person name="Nai Y.-S."/>
        </authorList>
    </citation>
    <scope>NUCLEOTIDE SEQUENCE</scope>
    <source>
        <strain evidence="1">NCHU-NPUST-175</strain>
    </source>
</reference>
<gene>
    <name evidence="1" type="ORF">ACCO45_005292</name>
</gene>
<evidence type="ECO:0000313" key="1">
    <source>
        <dbReference type="EMBL" id="KAL3960175.1"/>
    </source>
</evidence>
<protein>
    <submittedName>
        <fullName evidence="1">Uncharacterized protein</fullName>
    </submittedName>
</protein>
<comment type="caution">
    <text evidence="1">The sequence shown here is derived from an EMBL/GenBank/DDBJ whole genome shotgun (WGS) entry which is preliminary data.</text>
</comment>
<evidence type="ECO:0000313" key="2">
    <source>
        <dbReference type="Proteomes" id="UP001638806"/>
    </source>
</evidence>
<accession>A0ACC4DV11</accession>
<dbReference type="Proteomes" id="UP001638806">
    <property type="component" value="Unassembled WGS sequence"/>
</dbReference>
<name>A0ACC4DV11_PURLI</name>
<keyword evidence="2" id="KW-1185">Reference proteome</keyword>
<dbReference type="EMBL" id="JBGNUJ010000004">
    <property type="protein sequence ID" value="KAL3960175.1"/>
    <property type="molecule type" value="Genomic_DNA"/>
</dbReference>
<sequence length="387" mass="43580">MPMTMTQPYSCTICGKSYQRKNHLSRHKAAPMPEREATRRQYRTILYRQELSERESDSSRTGAMFLLSLTNPAAATMLESFTDDDPSELPDLAYSGKRIFSWKHFEDFMMEMGQAEMDDADVLFPSGDLFTDLASPIFRPEALAILQTKTETVVNDLHQLHQSLAAYDACYRGSFDRPTAKEVLGPESIIRFAATYFHLSHHHIPIVHRPSFGLPETSTTLLLAVALAGALRSPPRDDALSVRALARLFEEYIFLRLADIMSTHEASVGSLNDNDLLGTVQAAILVNNVQFMNNDVATRRRIRTQRLPALVATVRRLGLFAMRHSPDTDWAQHVQEQSCIRIAHWTAMADWHQSIMFHMPPLAAISGVDWGYARGGRCVGRRPAFGT</sequence>
<proteinExistence type="predicted"/>